<gene>
    <name evidence="6" type="ORF">QRX50_38445</name>
</gene>
<evidence type="ECO:0000256" key="2">
    <source>
        <dbReference type="ARBA" id="ARBA00022643"/>
    </source>
</evidence>
<evidence type="ECO:0000256" key="4">
    <source>
        <dbReference type="ARBA" id="ARBA00023033"/>
    </source>
</evidence>
<dbReference type="InterPro" id="IPR011251">
    <property type="entry name" value="Luciferase-like_dom"/>
</dbReference>
<keyword evidence="1" id="KW-0285">Flavoprotein</keyword>
<dbReference type="Pfam" id="PF00296">
    <property type="entry name" value="Bac_luciferase"/>
    <property type="match status" value="1"/>
</dbReference>
<evidence type="ECO:0000313" key="6">
    <source>
        <dbReference type="EMBL" id="WIX77233.1"/>
    </source>
</evidence>
<proteinExistence type="predicted"/>
<dbReference type="Proteomes" id="UP001236014">
    <property type="component" value="Chromosome"/>
</dbReference>
<feature type="domain" description="Luciferase-like" evidence="5">
    <location>
        <begin position="12"/>
        <end position="235"/>
    </location>
</feature>
<keyword evidence="3" id="KW-0560">Oxidoreductase</keyword>
<dbReference type="PANTHER" id="PTHR42847:SF4">
    <property type="entry name" value="ALKANESULFONATE MONOOXYGENASE-RELATED"/>
    <property type="match status" value="1"/>
</dbReference>
<dbReference type="EMBL" id="CP127294">
    <property type="protein sequence ID" value="WIX77233.1"/>
    <property type="molecule type" value="Genomic_DNA"/>
</dbReference>
<evidence type="ECO:0000256" key="3">
    <source>
        <dbReference type="ARBA" id="ARBA00023002"/>
    </source>
</evidence>
<evidence type="ECO:0000259" key="5">
    <source>
        <dbReference type="Pfam" id="PF00296"/>
    </source>
</evidence>
<dbReference type="RefSeq" id="WP_285967974.1">
    <property type="nucleotide sequence ID" value="NZ_CP127294.1"/>
</dbReference>
<evidence type="ECO:0000256" key="1">
    <source>
        <dbReference type="ARBA" id="ARBA00022630"/>
    </source>
</evidence>
<sequence>MRDDLLFGVALTPTTDLAADRAFAAAADEGGLDLLGIQDAPFAPDQLDTFVLAGDLLAHTDKISVFPDVASLPLRPPALLAKTAAALDIVSGGRFELALGAGGYWDAITQLGVPRRSPRESNVALEEAVTILRALWADGGPAVRVEGEFYSVAGAHPGPAPVHPIEIWVGAQGPKSLALTGRIADGWAAPIATYLPYEKWAEANRVIDDAAVAAGRNPRAVRRIAQIVGTVTETPGRPRLEQGADPVRGTAPEWAVLLAKLGGELPYTGFLFMPEDNSPAQVTAFARDVVPEARRLLAR</sequence>
<dbReference type="PANTHER" id="PTHR42847">
    <property type="entry name" value="ALKANESULFONATE MONOOXYGENASE"/>
    <property type="match status" value="1"/>
</dbReference>
<dbReference type="InterPro" id="IPR050172">
    <property type="entry name" value="SsuD_RutA_monooxygenase"/>
</dbReference>
<dbReference type="InterPro" id="IPR036661">
    <property type="entry name" value="Luciferase-like_sf"/>
</dbReference>
<dbReference type="KEGG" id="acab:QRX50_38445"/>
<keyword evidence="2" id="KW-0288">FMN</keyword>
<evidence type="ECO:0000313" key="7">
    <source>
        <dbReference type="Proteomes" id="UP001236014"/>
    </source>
</evidence>
<keyword evidence="7" id="KW-1185">Reference proteome</keyword>
<name>A0A9Y2IF51_9PSEU</name>
<keyword evidence="4" id="KW-0503">Monooxygenase</keyword>
<dbReference type="SUPFAM" id="SSF51679">
    <property type="entry name" value="Bacterial luciferase-like"/>
    <property type="match status" value="1"/>
</dbReference>
<protein>
    <submittedName>
        <fullName evidence="6">LLM class flavin-dependent oxidoreductase</fullName>
    </submittedName>
</protein>
<reference evidence="6 7" key="1">
    <citation type="submission" date="2023-06" db="EMBL/GenBank/DDBJ databases">
        <authorList>
            <person name="Oyuntsetseg B."/>
            <person name="Kim S.B."/>
        </authorList>
    </citation>
    <scope>NUCLEOTIDE SEQUENCE [LARGE SCALE GENOMIC DNA]</scope>
    <source>
        <strain evidence="6 7">2-15</strain>
    </source>
</reference>
<accession>A0A9Y2IF51</accession>
<dbReference type="GO" id="GO:0046306">
    <property type="term" value="P:alkanesulfonate catabolic process"/>
    <property type="evidence" value="ECO:0007669"/>
    <property type="project" value="TreeGrafter"/>
</dbReference>
<dbReference type="AlphaFoldDB" id="A0A9Y2IF51"/>
<organism evidence="6 7">
    <name type="scientific">Amycolatopsis carbonis</name>
    <dbReference type="NCBI Taxonomy" id="715471"/>
    <lineage>
        <taxon>Bacteria</taxon>
        <taxon>Bacillati</taxon>
        <taxon>Actinomycetota</taxon>
        <taxon>Actinomycetes</taxon>
        <taxon>Pseudonocardiales</taxon>
        <taxon>Pseudonocardiaceae</taxon>
        <taxon>Amycolatopsis</taxon>
    </lineage>
</organism>
<dbReference type="GO" id="GO:0008726">
    <property type="term" value="F:alkanesulfonate monooxygenase activity"/>
    <property type="evidence" value="ECO:0007669"/>
    <property type="project" value="TreeGrafter"/>
</dbReference>
<dbReference type="Gene3D" id="3.20.20.30">
    <property type="entry name" value="Luciferase-like domain"/>
    <property type="match status" value="1"/>
</dbReference>
<dbReference type="CDD" id="cd01097">
    <property type="entry name" value="Tetrahydromethanopterin_reductase"/>
    <property type="match status" value="1"/>
</dbReference>